<comment type="caution">
    <text evidence="3">The sequence shown here is derived from an EMBL/GenBank/DDBJ whole genome shotgun (WGS) entry which is preliminary data.</text>
</comment>
<dbReference type="GO" id="GO:0006310">
    <property type="term" value="P:DNA recombination"/>
    <property type="evidence" value="ECO:0007669"/>
    <property type="project" value="UniProtKB-KW"/>
</dbReference>
<dbReference type="InterPro" id="IPR011010">
    <property type="entry name" value="DNA_brk_join_enz"/>
</dbReference>
<evidence type="ECO:0000256" key="1">
    <source>
        <dbReference type="ARBA" id="ARBA00023172"/>
    </source>
</evidence>
<dbReference type="EMBL" id="JAOPGA020000084">
    <property type="protein sequence ID" value="KAL0476739.1"/>
    <property type="molecule type" value="Genomic_DNA"/>
</dbReference>
<keyword evidence="1" id="KW-0233">DNA recombination</keyword>
<dbReference type="AlphaFoldDB" id="A0AAW2YI40"/>
<evidence type="ECO:0000313" key="4">
    <source>
        <dbReference type="Proteomes" id="UP001431209"/>
    </source>
</evidence>
<organism evidence="3 4">
    <name type="scientific">Acrasis kona</name>
    <dbReference type="NCBI Taxonomy" id="1008807"/>
    <lineage>
        <taxon>Eukaryota</taxon>
        <taxon>Discoba</taxon>
        <taxon>Heterolobosea</taxon>
        <taxon>Tetramitia</taxon>
        <taxon>Eutetramitia</taxon>
        <taxon>Acrasidae</taxon>
        <taxon>Acrasis</taxon>
    </lineage>
</organism>
<evidence type="ECO:0000256" key="2">
    <source>
        <dbReference type="SAM" id="MobiDB-lite"/>
    </source>
</evidence>
<evidence type="ECO:0008006" key="5">
    <source>
        <dbReference type="Google" id="ProtNLM"/>
    </source>
</evidence>
<name>A0AAW2YI40_9EUKA</name>
<dbReference type="InterPro" id="IPR013762">
    <property type="entry name" value="Integrase-like_cat_sf"/>
</dbReference>
<keyword evidence="4" id="KW-1185">Reference proteome</keyword>
<sequence>MFEQLSIDYKEKSIAIHLDATKTGQADGMLTECKEVPEICPFRIMMVYYNRVMRDADKTIKDGVLIGRIFRTMKVRRGVAYFNENMPMGVNTVGDCFKRVLMQYKEHLPEDIKWEIDNDKPTATRSHRFQKPRYGLDRYTSHAGKRTLGNIMAEYGFTATEIQTMLRHKNISTAQEYIDKNSSKVKSASQKLMSTLSGIKNNNDTADFEKMESPIDDYDSPDVGEEERSQLDNIVEKKNDVLTSNKKIIFTNCTFNGAKF</sequence>
<dbReference type="SUPFAM" id="SSF56349">
    <property type="entry name" value="DNA breaking-rejoining enzymes"/>
    <property type="match status" value="1"/>
</dbReference>
<feature type="region of interest" description="Disordered" evidence="2">
    <location>
        <begin position="203"/>
        <end position="227"/>
    </location>
</feature>
<dbReference type="Proteomes" id="UP001431209">
    <property type="component" value="Unassembled WGS sequence"/>
</dbReference>
<evidence type="ECO:0000313" key="3">
    <source>
        <dbReference type="EMBL" id="KAL0476739.1"/>
    </source>
</evidence>
<protein>
    <recommendedName>
        <fullName evidence="5">Tyr recombinase domain-containing protein</fullName>
    </recommendedName>
</protein>
<dbReference type="GO" id="GO:0003677">
    <property type="term" value="F:DNA binding"/>
    <property type="evidence" value="ECO:0007669"/>
    <property type="project" value="InterPro"/>
</dbReference>
<dbReference type="GO" id="GO:0015074">
    <property type="term" value="P:DNA integration"/>
    <property type="evidence" value="ECO:0007669"/>
    <property type="project" value="InterPro"/>
</dbReference>
<feature type="compositionally biased region" description="Acidic residues" evidence="2">
    <location>
        <begin position="214"/>
        <end position="225"/>
    </location>
</feature>
<accession>A0AAW2YI40</accession>
<dbReference type="Gene3D" id="1.10.443.10">
    <property type="entry name" value="Intergrase catalytic core"/>
    <property type="match status" value="1"/>
</dbReference>
<reference evidence="3 4" key="1">
    <citation type="submission" date="2024-03" db="EMBL/GenBank/DDBJ databases">
        <title>The Acrasis kona genome and developmental transcriptomes reveal deep origins of eukaryotic multicellular pathways.</title>
        <authorList>
            <person name="Sheikh S."/>
            <person name="Fu C.-J."/>
            <person name="Brown M.W."/>
            <person name="Baldauf S.L."/>
        </authorList>
    </citation>
    <scope>NUCLEOTIDE SEQUENCE [LARGE SCALE GENOMIC DNA]</scope>
    <source>
        <strain evidence="3 4">ATCC MYA-3509</strain>
    </source>
</reference>
<gene>
    <name evidence="3" type="ORF">AKO1_001239</name>
</gene>
<proteinExistence type="predicted"/>